<dbReference type="PaxDb" id="3827-XP_004511835.1"/>
<evidence type="ECO:0000313" key="7">
    <source>
        <dbReference type="Proteomes" id="UP000087171"/>
    </source>
</evidence>
<dbReference type="GeneID" id="101491818"/>
<evidence type="ECO:0000256" key="2">
    <source>
        <dbReference type="ARBA" id="ARBA00023015"/>
    </source>
</evidence>
<evidence type="ECO:0000256" key="4">
    <source>
        <dbReference type="ARBA" id="ARBA00023242"/>
    </source>
</evidence>
<dbReference type="PROSITE" id="PS50985">
    <property type="entry name" value="GRAS"/>
    <property type="match status" value="1"/>
</dbReference>
<dbReference type="InterPro" id="IPR005202">
    <property type="entry name" value="TF_GRAS"/>
</dbReference>
<dbReference type="Pfam" id="PF03514">
    <property type="entry name" value="GRAS"/>
    <property type="match status" value="1"/>
</dbReference>
<dbReference type="Proteomes" id="UP000087171">
    <property type="component" value="Chromosome Ca8"/>
</dbReference>
<evidence type="ECO:0000256" key="5">
    <source>
        <dbReference type="PROSITE-ProRule" id="PRU01191"/>
    </source>
</evidence>
<accession>A0A1S2YY87</accession>
<dbReference type="RefSeq" id="XP_004511835.1">
    <property type="nucleotide sequence ID" value="XM_004511778.3"/>
</dbReference>
<feature type="region of interest" description="SAW" evidence="5">
    <location>
        <begin position="410"/>
        <end position="485"/>
    </location>
</feature>
<feature type="compositionally biased region" description="Low complexity" evidence="6">
    <location>
        <begin position="20"/>
        <end position="38"/>
    </location>
</feature>
<comment type="subcellular location">
    <subcellularLocation>
        <location evidence="1">Nucleus</location>
    </subcellularLocation>
</comment>
<dbReference type="OrthoDB" id="1913536at2759"/>
<keyword evidence="4" id="KW-0539">Nucleus</keyword>
<feature type="region of interest" description="Disordered" evidence="6">
    <location>
        <begin position="15"/>
        <end position="43"/>
    </location>
</feature>
<protein>
    <submittedName>
        <fullName evidence="8">Protein SHORT-ROOT</fullName>
    </submittedName>
</protein>
<dbReference type="GO" id="GO:0009610">
    <property type="term" value="P:response to symbiotic fungus"/>
    <property type="evidence" value="ECO:0007669"/>
    <property type="project" value="UniProtKB-ARBA"/>
</dbReference>
<dbReference type="KEGG" id="cam:101491818"/>
<reference evidence="7" key="1">
    <citation type="journal article" date="2013" name="Nat. Biotechnol.">
        <title>Draft genome sequence of chickpea (Cicer arietinum) provides a resource for trait improvement.</title>
        <authorList>
            <person name="Varshney R.K."/>
            <person name="Song C."/>
            <person name="Saxena R.K."/>
            <person name="Azam S."/>
            <person name="Yu S."/>
            <person name="Sharpe A.G."/>
            <person name="Cannon S."/>
            <person name="Baek J."/>
            <person name="Rosen B.D."/>
            <person name="Tar'an B."/>
            <person name="Millan T."/>
            <person name="Zhang X."/>
            <person name="Ramsay L.D."/>
            <person name="Iwata A."/>
            <person name="Wang Y."/>
            <person name="Nelson W."/>
            <person name="Farmer A.D."/>
            <person name="Gaur P.M."/>
            <person name="Soderlund C."/>
            <person name="Penmetsa R.V."/>
            <person name="Xu C."/>
            <person name="Bharti A.K."/>
            <person name="He W."/>
            <person name="Winter P."/>
            <person name="Zhao S."/>
            <person name="Hane J.K."/>
            <person name="Carrasquilla-Garcia N."/>
            <person name="Condie J.A."/>
            <person name="Upadhyaya H.D."/>
            <person name="Luo M.C."/>
            <person name="Thudi M."/>
            <person name="Gowda C.L."/>
            <person name="Singh N.P."/>
            <person name="Lichtenzveig J."/>
            <person name="Gali K.K."/>
            <person name="Rubio J."/>
            <person name="Nadarajan N."/>
            <person name="Dolezel J."/>
            <person name="Bansal K.C."/>
            <person name="Xu X."/>
            <person name="Edwards D."/>
            <person name="Zhang G."/>
            <person name="Kahl G."/>
            <person name="Gil J."/>
            <person name="Singh K.B."/>
            <person name="Datta S.K."/>
            <person name="Jackson S.A."/>
            <person name="Wang J."/>
            <person name="Cook D.R."/>
        </authorList>
    </citation>
    <scope>NUCLEOTIDE SEQUENCE [LARGE SCALE GENOMIC DNA]</scope>
    <source>
        <strain evidence="7">cv. CDC Frontier</strain>
    </source>
</reference>
<evidence type="ECO:0000256" key="1">
    <source>
        <dbReference type="ARBA" id="ARBA00004123"/>
    </source>
</evidence>
<feature type="region of interest" description="VHIID" evidence="5">
    <location>
        <begin position="188"/>
        <end position="253"/>
    </location>
</feature>
<evidence type="ECO:0000256" key="6">
    <source>
        <dbReference type="SAM" id="MobiDB-lite"/>
    </source>
</evidence>
<dbReference type="STRING" id="3827.A0A1S2YY87"/>
<keyword evidence="7" id="KW-1185">Reference proteome</keyword>
<dbReference type="GO" id="GO:0005634">
    <property type="term" value="C:nucleus"/>
    <property type="evidence" value="ECO:0007669"/>
    <property type="project" value="UniProtKB-SubCell"/>
</dbReference>
<reference evidence="8" key="2">
    <citation type="submission" date="2025-08" db="UniProtKB">
        <authorList>
            <consortium name="RefSeq"/>
        </authorList>
    </citation>
    <scope>IDENTIFICATION</scope>
    <source>
        <tissue evidence="8">Etiolated seedlings</tissue>
    </source>
</reference>
<evidence type="ECO:0000256" key="3">
    <source>
        <dbReference type="ARBA" id="ARBA00023163"/>
    </source>
</evidence>
<keyword evidence="2" id="KW-0805">Transcription regulation</keyword>
<comment type="similarity">
    <text evidence="5">Belongs to the GRAS family.</text>
</comment>
<gene>
    <name evidence="8" type="primary">LOC101491818</name>
</gene>
<proteinExistence type="inferred from homology"/>
<organism evidence="7 8">
    <name type="scientific">Cicer arietinum</name>
    <name type="common">Chickpea</name>
    <name type="synonym">Garbanzo</name>
    <dbReference type="NCBI Taxonomy" id="3827"/>
    <lineage>
        <taxon>Eukaryota</taxon>
        <taxon>Viridiplantae</taxon>
        <taxon>Streptophyta</taxon>
        <taxon>Embryophyta</taxon>
        <taxon>Tracheophyta</taxon>
        <taxon>Spermatophyta</taxon>
        <taxon>Magnoliopsida</taxon>
        <taxon>eudicotyledons</taxon>
        <taxon>Gunneridae</taxon>
        <taxon>Pentapetalae</taxon>
        <taxon>rosids</taxon>
        <taxon>fabids</taxon>
        <taxon>Fabales</taxon>
        <taxon>Fabaceae</taxon>
        <taxon>Papilionoideae</taxon>
        <taxon>50 kb inversion clade</taxon>
        <taxon>NPAAA clade</taxon>
        <taxon>Hologalegina</taxon>
        <taxon>IRL clade</taxon>
        <taxon>Cicereae</taxon>
        <taxon>Cicer</taxon>
    </lineage>
</organism>
<dbReference type="eggNOG" id="ENOG502QQN4">
    <property type="taxonomic scope" value="Eukaryota"/>
</dbReference>
<evidence type="ECO:0000313" key="8">
    <source>
        <dbReference type="RefSeq" id="XP_004511835.1"/>
    </source>
</evidence>
<dbReference type="AlphaFoldDB" id="A0A1S2YY87"/>
<dbReference type="PANTHER" id="PTHR31636">
    <property type="entry name" value="OSJNBA0084A10.13 PROTEIN-RELATED"/>
    <property type="match status" value="1"/>
</dbReference>
<sequence>MDTLFRLVSFQHQQDQSLNSNTTITTTTTTTSTSSRSSKQNYHHNYYQEQEDEEECFNFFMDEEDLSSSSSKHYYPNYQPTTITTNTPTPTLTPPPTDFTFELTGNWSHNILLETARAIAEKNTTRAQQLMWMLNELSSPYGDTEQKLSSYFLQALFSRITEAGNRTFRTLASASEKTCSFESTRKTVLKFQEVSPWNTFGHVASNGAILETLEGESKLHIIDISNTYCTQWPTLFEALATRSDDTPHLRLTTIITATPGGSAQKVMKEIGTRLEKFARLMGVPFKFNVIHHAGDLSDLDFGTLDIKEDEALAVNCVNALHSVSVIGNGNRRDALISSLIGLRPRIVTVVEEEADLDIGMEGFEFVKGFEECLRWFRVYFEALEESFSKTSNERLMLEREAGRGIVDLVACGAAESRERRETAVRWSQRLHGRGFNTVAFSDEVCDDVRALLRRYKEGWSMMQCSDAGIFLTWKEQPVVWASAWRP</sequence>
<comment type="caution">
    <text evidence="5">Lacks conserved residue(s) required for the propagation of feature annotation.</text>
</comment>
<keyword evidence="3" id="KW-0804">Transcription</keyword>
<feature type="short sequence motif" description="VHIID" evidence="5">
    <location>
        <begin position="219"/>
        <end position="223"/>
    </location>
</feature>
<name>A0A1S2YY87_CICAR</name>